<organism evidence="1 2">
    <name type="scientific">Sphaerodactylus townsendi</name>
    <dbReference type="NCBI Taxonomy" id="933632"/>
    <lineage>
        <taxon>Eukaryota</taxon>
        <taxon>Metazoa</taxon>
        <taxon>Chordata</taxon>
        <taxon>Craniata</taxon>
        <taxon>Vertebrata</taxon>
        <taxon>Euteleostomi</taxon>
        <taxon>Lepidosauria</taxon>
        <taxon>Squamata</taxon>
        <taxon>Bifurcata</taxon>
        <taxon>Gekkota</taxon>
        <taxon>Sphaerodactylidae</taxon>
        <taxon>Sphaerodactylus</taxon>
    </lineage>
</organism>
<proteinExistence type="predicted"/>
<gene>
    <name evidence="1" type="ORF">K3G42_010941</name>
</gene>
<sequence length="169" mass="18939">MSYSGYGNWNSGSNRGYGDYNYGYGYSQDNSGNYGYGMATSNSWEMPNSATDMNLNTSTGTSADGVITKFNQRLDMVSHLETDTMQGGHYGSGEDRYDTYESFDSRSSLNDHDLYRSGYDYSEPEHETDNAYEGHYDNSYELDSGSLEVDQIPIETPDIADDRHHSSSQ</sequence>
<comment type="caution">
    <text evidence="1">The sequence shown here is derived from an EMBL/GenBank/DDBJ whole genome shotgun (WGS) entry which is preliminary data.</text>
</comment>
<evidence type="ECO:0000313" key="2">
    <source>
        <dbReference type="Proteomes" id="UP000827872"/>
    </source>
</evidence>
<dbReference type="Proteomes" id="UP000827872">
    <property type="component" value="Linkage Group LG09"/>
</dbReference>
<name>A0ACB8FC97_9SAUR</name>
<evidence type="ECO:0000313" key="1">
    <source>
        <dbReference type="EMBL" id="KAH8003092.1"/>
    </source>
</evidence>
<protein>
    <submittedName>
        <fullName evidence="1">Uncharacterized protein</fullName>
    </submittedName>
</protein>
<accession>A0ACB8FC97</accession>
<keyword evidence="2" id="KW-1185">Reference proteome</keyword>
<dbReference type="EMBL" id="CM037622">
    <property type="protein sequence ID" value="KAH8003092.1"/>
    <property type="molecule type" value="Genomic_DNA"/>
</dbReference>
<reference evidence="1" key="1">
    <citation type="submission" date="2021-08" db="EMBL/GenBank/DDBJ databases">
        <title>The first chromosome-level gecko genome reveals the dynamic sex chromosomes of Neotropical dwarf geckos (Sphaerodactylidae: Sphaerodactylus).</title>
        <authorList>
            <person name="Pinto B.J."/>
            <person name="Keating S.E."/>
            <person name="Gamble T."/>
        </authorList>
    </citation>
    <scope>NUCLEOTIDE SEQUENCE</scope>
    <source>
        <strain evidence="1">TG3544</strain>
    </source>
</reference>